<dbReference type="InterPro" id="IPR002813">
    <property type="entry name" value="Arg_biosynth_ArgJ"/>
</dbReference>
<dbReference type="EMBL" id="AP021874">
    <property type="protein sequence ID" value="BBO67526.1"/>
    <property type="molecule type" value="Genomic_DNA"/>
</dbReference>
<dbReference type="NCBIfam" id="TIGR00120">
    <property type="entry name" value="ArgJ"/>
    <property type="match status" value="1"/>
</dbReference>
<dbReference type="GO" id="GO:0006592">
    <property type="term" value="P:ornithine biosynthetic process"/>
    <property type="evidence" value="ECO:0007669"/>
    <property type="project" value="TreeGrafter"/>
</dbReference>
<dbReference type="PANTHER" id="PTHR23100">
    <property type="entry name" value="ARGININE BIOSYNTHESIS BIFUNCTIONAL PROTEIN ARGJ"/>
    <property type="match status" value="1"/>
</dbReference>
<dbReference type="AlphaFoldDB" id="A0A5K7YES7"/>
<protein>
    <recommendedName>
        <fullName evidence="8">Arginine biosynthesis bifunctional protein ArgJ</fullName>
    </recommendedName>
    <domain>
        <recommendedName>
            <fullName evidence="8">Glutamate N-acetyltransferase</fullName>
            <ecNumber evidence="8">2.3.1.35</ecNumber>
        </recommendedName>
        <alternativeName>
            <fullName evidence="8">Ornithine acetyltransferase</fullName>
            <shortName evidence="8">OATase</shortName>
        </alternativeName>
        <alternativeName>
            <fullName evidence="8">Ornithine transacetylase</fullName>
        </alternativeName>
    </domain>
    <domain>
        <recommendedName>
            <fullName evidence="8">Amino-acid acetyltransferase</fullName>
            <ecNumber evidence="8">2.3.1.1</ecNumber>
        </recommendedName>
        <alternativeName>
            <fullName evidence="8">N-acetylglutamate synthase</fullName>
            <shortName evidence="8">AGSase</shortName>
        </alternativeName>
    </domain>
    <component>
        <recommendedName>
            <fullName evidence="8">Arginine biosynthesis bifunctional protein ArgJ alpha chain</fullName>
        </recommendedName>
    </component>
    <component>
        <recommendedName>
            <fullName evidence="8">Arginine biosynthesis bifunctional protein ArgJ beta chain</fullName>
        </recommendedName>
    </component>
</protein>
<reference evidence="9 10" key="1">
    <citation type="submission" date="2019-11" db="EMBL/GenBank/DDBJ databases">
        <title>Comparative genomics of hydrocarbon-degrading Desulfosarcina strains.</title>
        <authorList>
            <person name="Watanabe M."/>
            <person name="Kojima H."/>
            <person name="Fukui M."/>
        </authorList>
    </citation>
    <scope>NUCLEOTIDE SEQUENCE [LARGE SCALE GENOMIC DNA]</scope>
    <source>
        <strain evidence="9 10">PL12</strain>
    </source>
</reference>
<dbReference type="UniPathway" id="UPA00068">
    <property type="reaction ID" value="UER00106"/>
</dbReference>
<keyword evidence="8" id="KW-0963">Cytoplasm</keyword>
<feature type="active site" description="Nucleophile" evidence="8">
    <location>
        <position position="182"/>
    </location>
</feature>
<evidence type="ECO:0000256" key="8">
    <source>
        <dbReference type="HAMAP-Rule" id="MF_01106"/>
    </source>
</evidence>
<keyword evidence="10" id="KW-1185">Reference proteome</keyword>
<evidence type="ECO:0000256" key="3">
    <source>
        <dbReference type="ARBA" id="ARBA00022571"/>
    </source>
</evidence>
<evidence type="ECO:0000256" key="1">
    <source>
        <dbReference type="ARBA" id="ARBA00006774"/>
    </source>
</evidence>
<dbReference type="FunFam" id="3.60.70.12:FF:000001">
    <property type="entry name" value="Arginine biosynthesis bifunctional protein ArgJ, chloroplastic"/>
    <property type="match status" value="1"/>
</dbReference>
<feature type="binding site" evidence="8">
    <location>
        <position position="182"/>
    </location>
    <ligand>
        <name>substrate</name>
    </ligand>
</feature>
<feature type="binding site" evidence="8">
    <location>
        <position position="266"/>
    </location>
    <ligand>
        <name>substrate</name>
    </ligand>
</feature>
<comment type="catalytic activity">
    <reaction evidence="8">
        <text>N(2)-acetyl-L-ornithine + L-glutamate = N-acetyl-L-glutamate + L-ornithine</text>
        <dbReference type="Rhea" id="RHEA:15349"/>
        <dbReference type="ChEBI" id="CHEBI:29985"/>
        <dbReference type="ChEBI" id="CHEBI:44337"/>
        <dbReference type="ChEBI" id="CHEBI:46911"/>
        <dbReference type="ChEBI" id="CHEBI:57805"/>
        <dbReference type="EC" id="2.3.1.35"/>
    </reaction>
</comment>
<dbReference type="CDD" id="cd02152">
    <property type="entry name" value="OAT"/>
    <property type="match status" value="1"/>
</dbReference>
<dbReference type="RefSeq" id="WP_155315779.1">
    <property type="nucleotide sequence ID" value="NZ_AP021874.1"/>
</dbReference>
<dbReference type="InterPro" id="IPR042195">
    <property type="entry name" value="ArgJ_beta_C"/>
</dbReference>
<feature type="site" description="Involved in the stabilization of negative charge on the oxyanion by the formation of the oxyanion hole" evidence="8">
    <location>
        <position position="109"/>
    </location>
</feature>
<feature type="binding site" evidence="8">
    <location>
        <position position="171"/>
    </location>
    <ligand>
        <name>substrate</name>
    </ligand>
</feature>
<dbReference type="Gene3D" id="3.10.20.340">
    <property type="entry name" value="ArgJ beta chain, C-terminal domain"/>
    <property type="match status" value="1"/>
</dbReference>
<feature type="chain" id="PRO_5024516849" description="Arginine biosynthesis bifunctional protein ArgJ beta chain" evidence="8">
    <location>
        <begin position="182"/>
        <end position="394"/>
    </location>
</feature>
<dbReference type="GO" id="GO:0005737">
    <property type="term" value="C:cytoplasm"/>
    <property type="evidence" value="ECO:0007669"/>
    <property type="project" value="UniProtKB-SubCell"/>
</dbReference>
<evidence type="ECO:0000256" key="6">
    <source>
        <dbReference type="ARBA" id="ARBA00022813"/>
    </source>
</evidence>
<feature type="binding site" evidence="8">
    <location>
        <position position="145"/>
    </location>
    <ligand>
        <name>substrate</name>
    </ligand>
</feature>
<keyword evidence="5 8" id="KW-0808">Transferase</keyword>
<feature type="chain" id="PRO_5024516850" description="Arginine biosynthesis bifunctional protein ArgJ alpha chain" evidence="8">
    <location>
        <begin position="1"/>
        <end position="181"/>
    </location>
</feature>
<dbReference type="GO" id="GO:0004358">
    <property type="term" value="F:L-glutamate N-acetyltransferase activity, acting on acetyl-L-ornithine as donor"/>
    <property type="evidence" value="ECO:0007669"/>
    <property type="project" value="UniProtKB-UniRule"/>
</dbReference>
<keyword evidence="6 8" id="KW-0068">Autocatalytic cleavage</keyword>
<dbReference type="NCBIfam" id="NF003802">
    <property type="entry name" value="PRK05388.1"/>
    <property type="match status" value="1"/>
</dbReference>
<comment type="pathway">
    <text evidence="8">Amino-acid biosynthesis; L-arginine biosynthesis; L-ornithine and N-acetyl-L-glutamate from L-glutamate and N(2)-acetyl-L-ornithine (cyclic): step 1/1.</text>
</comment>
<accession>A0A5K7YES7</accession>
<keyword evidence="4 8" id="KW-0028">Amino-acid biosynthesis</keyword>
<dbReference type="EC" id="2.3.1.1" evidence="8"/>
<feature type="site" description="Cleavage; by autolysis" evidence="8">
    <location>
        <begin position="181"/>
        <end position="182"/>
    </location>
</feature>
<dbReference type="SUPFAM" id="SSF56266">
    <property type="entry name" value="DmpA/ArgJ-like"/>
    <property type="match status" value="1"/>
</dbReference>
<dbReference type="Pfam" id="PF01960">
    <property type="entry name" value="ArgJ"/>
    <property type="match status" value="1"/>
</dbReference>
<dbReference type="InterPro" id="IPR016117">
    <property type="entry name" value="ArgJ-like_dom_sf"/>
</dbReference>
<sequence length="394" mass="40996">MAPLTCKGFSACGLAAGIKKNGDLDLGLLVSDRPARVAAVFTKNRVQAAPVTLDRERVKSGVARALIANAGNANCANGPQGQDAARAMAAAVARALHLPEAQVLVASTGVIGVPFPIDLVDAAVPALAGRLDENGVPDLARAIMTTDTRPKTASREGSAGGRSYRIVAVAKGAGMIRPDMATMLCFACTDAEIAVSDLQASLGQSVNGSFNRITIDGDTSTNDTVILMANGGSGAKIESDADRAAFQRLLDDLCMDLARQMVKDGEGVTKVVDLTVRGAHSDRDARAVADTIAHSPLVKTAFFGEDANWGRIIAAAGRAGVMLDPDRLDLFFDDIQMVENGTGCGPGAEEKATRALKKPEFSVTLDLNLGAGTATMLTCDFSLDYVNINADYRS</sequence>
<comment type="similarity">
    <text evidence="1 8">Belongs to the ArgJ family.</text>
</comment>
<dbReference type="Proteomes" id="UP000427906">
    <property type="component" value="Chromosome"/>
</dbReference>
<comment type="subunit">
    <text evidence="2 8">Heterotetramer of two alpha and two beta chains.</text>
</comment>
<dbReference type="OrthoDB" id="9804242at2"/>
<evidence type="ECO:0000256" key="4">
    <source>
        <dbReference type="ARBA" id="ARBA00022605"/>
    </source>
</evidence>
<dbReference type="Gene3D" id="3.60.70.12">
    <property type="entry name" value="L-amino peptidase D-ALA esterase/amidase"/>
    <property type="match status" value="1"/>
</dbReference>
<keyword evidence="7 8" id="KW-0012">Acyltransferase</keyword>
<gene>
    <name evidence="8 9" type="primary">argJ</name>
    <name evidence="9" type="ORF">DSCA_14560</name>
</gene>
<dbReference type="EC" id="2.3.1.35" evidence="8"/>
<feature type="binding site" evidence="8">
    <location>
        <position position="394"/>
    </location>
    <ligand>
        <name>substrate</name>
    </ligand>
</feature>
<name>A0A5K7YES7_9BACT</name>
<dbReference type="GO" id="GO:0004042">
    <property type="term" value="F:L-glutamate N-acetyltransferase activity"/>
    <property type="evidence" value="ECO:0007669"/>
    <property type="project" value="UniProtKB-UniRule"/>
</dbReference>
<proteinExistence type="inferred from homology"/>
<dbReference type="HAMAP" id="MF_01106">
    <property type="entry name" value="ArgJ"/>
    <property type="match status" value="1"/>
</dbReference>
<evidence type="ECO:0000256" key="7">
    <source>
        <dbReference type="ARBA" id="ARBA00023315"/>
    </source>
</evidence>
<organism evidence="9 10">
    <name type="scientific">Desulfosarcina alkanivorans</name>
    <dbReference type="NCBI Taxonomy" id="571177"/>
    <lineage>
        <taxon>Bacteria</taxon>
        <taxon>Pseudomonadati</taxon>
        <taxon>Thermodesulfobacteriota</taxon>
        <taxon>Desulfobacteria</taxon>
        <taxon>Desulfobacterales</taxon>
        <taxon>Desulfosarcinaceae</taxon>
        <taxon>Desulfosarcina</taxon>
    </lineage>
</organism>
<evidence type="ECO:0000313" key="10">
    <source>
        <dbReference type="Proteomes" id="UP000427906"/>
    </source>
</evidence>
<keyword evidence="8" id="KW-0511">Multifunctional enzyme</keyword>
<evidence type="ECO:0000256" key="5">
    <source>
        <dbReference type="ARBA" id="ARBA00022679"/>
    </source>
</evidence>
<dbReference type="PANTHER" id="PTHR23100:SF0">
    <property type="entry name" value="ARGININE BIOSYNTHESIS BIFUNCTIONAL PROTEIN ARGJ, MITOCHONDRIAL"/>
    <property type="match status" value="1"/>
</dbReference>
<feature type="binding site" evidence="8">
    <location>
        <position position="389"/>
    </location>
    <ligand>
        <name>substrate</name>
    </ligand>
</feature>
<evidence type="ECO:0000313" key="9">
    <source>
        <dbReference type="EMBL" id="BBO67526.1"/>
    </source>
</evidence>
<keyword evidence="3 8" id="KW-0055">Arginine biosynthesis</keyword>
<evidence type="ECO:0000256" key="2">
    <source>
        <dbReference type="ARBA" id="ARBA00011475"/>
    </source>
</evidence>
<comment type="function">
    <text evidence="8">Catalyzes two activities which are involved in the cyclic version of arginine biosynthesis: the synthesis of N-acetylglutamate from glutamate and acetyl-CoA as the acetyl donor, and of ornithine by transacetylation between N(2)-acetylornithine and glutamate.</text>
</comment>
<dbReference type="KEGG" id="dalk:DSCA_14560"/>
<comment type="catalytic activity">
    <reaction evidence="8">
        <text>L-glutamate + acetyl-CoA = N-acetyl-L-glutamate + CoA + H(+)</text>
        <dbReference type="Rhea" id="RHEA:24292"/>
        <dbReference type="ChEBI" id="CHEBI:15378"/>
        <dbReference type="ChEBI" id="CHEBI:29985"/>
        <dbReference type="ChEBI" id="CHEBI:44337"/>
        <dbReference type="ChEBI" id="CHEBI:57287"/>
        <dbReference type="ChEBI" id="CHEBI:57288"/>
        <dbReference type="EC" id="2.3.1.1"/>
    </reaction>
</comment>
<comment type="subcellular location">
    <subcellularLocation>
        <location evidence="8">Cytoplasm</location>
    </subcellularLocation>
</comment>
<comment type="pathway">
    <text evidence="8">Amino-acid biosynthesis; L-arginine biosynthesis; N(2)-acetyl-L-ornithine from L-glutamate: step 1/4.</text>
</comment>
<dbReference type="GO" id="GO:0006526">
    <property type="term" value="P:L-arginine biosynthetic process"/>
    <property type="evidence" value="ECO:0007669"/>
    <property type="project" value="UniProtKB-UniRule"/>
</dbReference>
<feature type="site" description="Involved in the stabilization of negative charge on the oxyanion by the formation of the oxyanion hole" evidence="8">
    <location>
        <position position="108"/>
    </location>
</feature>